<feature type="transmembrane region" description="Helical" evidence="1">
    <location>
        <begin position="144"/>
        <end position="169"/>
    </location>
</feature>
<gene>
    <name evidence="2" type="ORF">BG261_00275</name>
</gene>
<evidence type="ECO:0000313" key="2">
    <source>
        <dbReference type="EMBL" id="OFI50357.1"/>
    </source>
</evidence>
<feature type="transmembrane region" description="Helical" evidence="1">
    <location>
        <begin position="65"/>
        <end position="80"/>
    </location>
</feature>
<accession>A0A1E8GQ63</accession>
<dbReference type="OrthoDB" id="9844206at2"/>
<feature type="transmembrane region" description="Helical" evidence="1">
    <location>
        <begin position="7"/>
        <end position="24"/>
    </location>
</feature>
<dbReference type="Pfam" id="PF03729">
    <property type="entry name" value="DUF308"/>
    <property type="match status" value="2"/>
</dbReference>
<dbReference type="STRING" id="1859473.BG261_00275"/>
<comment type="caution">
    <text evidence="2">The sequence shown here is derived from an EMBL/GenBank/DDBJ whole genome shotgun (WGS) entry which is preliminary data.</text>
</comment>
<feature type="transmembrane region" description="Helical" evidence="1">
    <location>
        <begin position="86"/>
        <end position="105"/>
    </location>
</feature>
<dbReference type="Proteomes" id="UP000178622">
    <property type="component" value="Unassembled WGS sequence"/>
</dbReference>
<dbReference type="InterPro" id="IPR005325">
    <property type="entry name" value="DUF308_memb"/>
</dbReference>
<evidence type="ECO:0000313" key="3">
    <source>
        <dbReference type="Proteomes" id="UP000178622"/>
    </source>
</evidence>
<dbReference type="EMBL" id="MKIR01000001">
    <property type="protein sequence ID" value="OFI50357.1"/>
    <property type="molecule type" value="Genomic_DNA"/>
</dbReference>
<proteinExistence type="predicted"/>
<evidence type="ECO:0000256" key="1">
    <source>
        <dbReference type="SAM" id="Phobius"/>
    </source>
</evidence>
<name>A0A1E8GQ63_9LACT</name>
<keyword evidence="3" id="KW-1185">Reference proteome</keyword>
<feature type="transmembrane region" description="Helical" evidence="1">
    <location>
        <begin position="117"/>
        <end position="138"/>
    </location>
</feature>
<keyword evidence="1" id="KW-1133">Transmembrane helix</keyword>
<feature type="transmembrane region" description="Helical" evidence="1">
    <location>
        <begin position="30"/>
        <end position="53"/>
    </location>
</feature>
<evidence type="ECO:0008006" key="4">
    <source>
        <dbReference type="Google" id="ProtNLM"/>
    </source>
</evidence>
<keyword evidence="1" id="KW-0472">Membrane</keyword>
<dbReference type="AlphaFoldDB" id="A0A1E8GQ63"/>
<reference evidence="3" key="1">
    <citation type="submission" date="2016-09" db="EMBL/GenBank/DDBJ databases">
        <title>Draft genome sequence of a novel species of the family Streptococcaceae isolated from flowers.</title>
        <authorList>
            <person name="Chuah L.-O."/>
            <person name="Yap K.-P."/>
            <person name="Thong K.L."/>
            <person name="Liong M.T."/>
            <person name="Ahmad R."/>
            <person name="Rusul G."/>
        </authorList>
    </citation>
    <scope>NUCLEOTIDE SEQUENCE [LARGE SCALE GENOMIC DNA]</scope>
    <source>
        <strain evidence="3">DF1</strain>
    </source>
</reference>
<organism evidence="2 3">
    <name type="scientific">Floricoccus tropicus</name>
    <dbReference type="NCBI Taxonomy" id="1859473"/>
    <lineage>
        <taxon>Bacteria</taxon>
        <taxon>Bacillati</taxon>
        <taxon>Bacillota</taxon>
        <taxon>Bacilli</taxon>
        <taxon>Lactobacillales</taxon>
        <taxon>Streptococcaceae</taxon>
        <taxon>Floricoccus</taxon>
    </lineage>
</organism>
<keyword evidence="1" id="KW-0812">Transmembrane</keyword>
<dbReference type="PANTHER" id="PTHR34989">
    <property type="entry name" value="PROTEIN HDED"/>
    <property type="match status" value="1"/>
</dbReference>
<dbReference type="RefSeq" id="WP_070791062.1">
    <property type="nucleotide sequence ID" value="NZ_MKIR01000001.1"/>
</dbReference>
<dbReference type="PANTHER" id="PTHR34989:SF1">
    <property type="entry name" value="PROTEIN HDED"/>
    <property type="match status" value="1"/>
</dbReference>
<sequence length="177" mass="19149">MKNIKIGLIVLGIISLILGFLVLTSPDGKLGSMITIIGILNIVAAIASAYLAYKTKFSELRSREILNAVLSAIVGLIFLFDPAASAVSLGFIFAFWIIFSSARAFMSAFWQVGISGLMRVLYVLLGLFGLYVGFVMLLDPALSIGSFVFFVGFYLVFDGIIAIVSAFMLPKDITEQV</sequence>
<dbReference type="InterPro" id="IPR052712">
    <property type="entry name" value="Acid_resist_chaperone_HdeD"/>
</dbReference>
<protein>
    <recommendedName>
        <fullName evidence="4">Acid-resistance membrane protein</fullName>
    </recommendedName>
</protein>
<dbReference type="GO" id="GO:0005886">
    <property type="term" value="C:plasma membrane"/>
    <property type="evidence" value="ECO:0007669"/>
    <property type="project" value="TreeGrafter"/>
</dbReference>